<dbReference type="KEGG" id="lpav:PLANPX_5598"/>
<accession>A0A5K7XMF6</accession>
<evidence type="ECO:0000313" key="2">
    <source>
        <dbReference type="Proteomes" id="UP000326837"/>
    </source>
</evidence>
<keyword evidence="2" id="KW-1185">Reference proteome</keyword>
<reference evidence="2" key="1">
    <citation type="submission" date="2019-10" db="EMBL/GenBank/DDBJ databases">
        <title>Lacipirellula parvula gen. nov., sp. nov., representing a lineage of planctomycetes widespread in freshwater anoxic habitats, and description of the family Lacipirellulaceae.</title>
        <authorList>
            <person name="Dedysh S.N."/>
            <person name="Kulichevskaya I.S."/>
            <person name="Beletsky A.V."/>
            <person name="Rakitin A.L."/>
            <person name="Mardanov A.V."/>
            <person name="Ivanova A.A."/>
            <person name="Saltykova V.X."/>
            <person name="Rijpstra W.I.C."/>
            <person name="Sinninghe Damste J.S."/>
            <person name="Ravin N.V."/>
        </authorList>
    </citation>
    <scope>NUCLEOTIDE SEQUENCE [LARGE SCALE GENOMIC DNA]</scope>
    <source>
        <strain evidence="2">PX69</strain>
    </source>
</reference>
<protein>
    <recommendedName>
        <fullName evidence="3">DUF1570 domain-containing protein</fullName>
    </recommendedName>
</protein>
<dbReference type="Proteomes" id="UP000326837">
    <property type="component" value="Chromosome"/>
</dbReference>
<gene>
    <name evidence="1" type="ORF">PLANPX_5598</name>
</gene>
<organism evidence="1 2">
    <name type="scientific">Lacipirellula parvula</name>
    <dbReference type="NCBI Taxonomy" id="2650471"/>
    <lineage>
        <taxon>Bacteria</taxon>
        <taxon>Pseudomonadati</taxon>
        <taxon>Planctomycetota</taxon>
        <taxon>Planctomycetia</taxon>
        <taxon>Pirellulales</taxon>
        <taxon>Lacipirellulaceae</taxon>
        <taxon>Lacipirellula</taxon>
    </lineage>
</organism>
<dbReference type="SUPFAM" id="SSF48452">
    <property type="entry name" value="TPR-like"/>
    <property type="match status" value="1"/>
</dbReference>
<evidence type="ECO:0008006" key="3">
    <source>
        <dbReference type="Google" id="ProtNLM"/>
    </source>
</evidence>
<dbReference type="EMBL" id="AP021861">
    <property type="protein sequence ID" value="BBO35986.1"/>
    <property type="molecule type" value="Genomic_DNA"/>
</dbReference>
<sequence length="437" mass="48135">MGVTAAPCWGEEAPGAGRPGSLLFVPSDVYNSTGATPKVSASAKAAAEGAFAKARAAVEAGDVSAAIQQACQAVALDPDHADARRLLGYQRVGNQWAGKYAQHMLATGHVWSRDHGWIKAEYADKYEQGLRPWGKKWITAAEDAERHRSIEHGWTVRTDHFQVITNVDRAAAADLAIRLESLYQIWRQLFGEFSLTAEELQARLDGKETDGFLRRPMKVVYHRTRDEYNDALVRRQPQIGMTLGIYFDRERESHFFAGEDQDPGTIAHEAVHQFFYESSSKPTRNLAATANAWAVEGVACYFETLQELKQLASKLAGGQAFTIGNPDAGRIPAARHRRVTDNYYVPLAELAALGITELQGRPDIAPLYSQSAGLASFLIDGEQGAYRRPFRELLRLIYAGRDEAGSLPELCGQSAGDLDHQYQQFMESLPVTAVLAP</sequence>
<name>A0A5K7XMF6_9BACT</name>
<dbReference type="AlphaFoldDB" id="A0A5K7XMF6"/>
<proteinExistence type="predicted"/>
<dbReference type="InterPro" id="IPR011990">
    <property type="entry name" value="TPR-like_helical_dom_sf"/>
</dbReference>
<evidence type="ECO:0000313" key="1">
    <source>
        <dbReference type="EMBL" id="BBO35986.1"/>
    </source>
</evidence>